<gene>
    <name evidence="2" type="ORF">E0H45_08900</name>
</gene>
<protein>
    <submittedName>
        <fullName evidence="2">Uncharacterized protein</fullName>
    </submittedName>
</protein>
<keyword evidence="3" id="KW-1185">Reference proteome</keyword>
<evidence type="ECO:0000313" key="3">
    <source>
        <dbReference type="Proteomes" id="UP000292346"/>
    </source>
</evidence>
<evidence type="ECO:0000256" key="1">
    <source>
        <dbReference type="SAM" id="MobiDB-lite"/>
    </source>
</evidence>
<dbReference type="AlphaFoldDB" id="A0A4R0HN49"/>
<dbReference type="Proteomes" id="UP000292346">
    <property type="component" value="Unassembled WGS sequence"/>
</dbReference>
<comment type="caution">
    <text evidence="2">The sequence shown here is derived from an EMBL/GenBank/DDBJ whole genome shotgun (WGS) entry which is preliminary data.</text>
</comment>
<proteinExistence type="predicted"/>
<sequence length="62" mass="6367">MNARGPEIVVVVNPTKVDLAEVREVLQDAATASDETAPETVLVGERDSGPPEPSPAAVSAGR</sequence>
<organism evidence="2 3">
    <name type="scientific">Kribbella soli</name>
    <dbReference type="NCBI Taxonomy" id="1124743"/>
    <lineage>
        <taxon>Bacteria</taxon>
        <taxon>Bacillati</taxon>
        <taxon>Actinomycetota</taxon>
        <taxon>Actinomycetes</taxon>
        <taxon>Propionibacteriales</taxon>
        <taxon>Kribbellaceae</taxon>
        <taxon>Kribbella</taxon>
    </lineage>
</organism>
<dbReference type="RefSeq" id="WP_131335971.1">
    <property type="nucleotide sequence ID" value="NZ_SJJZ01000001.1"/>
</dbReference>
<evidence type="ECO:0000313" key="2">
    <source>
        <dbReference type="EMBL" id="TCC11380.1"/>
    </source>
</evidence>
<reference evidence="2 3" key="1">
    <citation type="submission" date="2019-02" db="EMBL/GenBank/DDBJ databases">
        <title>Kribbella capetownensis sp. nov. and Kribbella speibonae sp. nov., isolated from soil.</title>
        <authorList>
            <person name="Curtis S.M."/>
            <person name="Norton I."/>
            <person name="Everest G.J."/>
            <person name="Meyers P.R."/>
        </authorList>
    </citation>
    <scope>NUCLEOTIDE SEQUENCE [LARGE SCALE GENOMIC DNA]</scope>
    <source>
        <strain evidence="2 3">KCTC 29219</strain>
    </source>
</reference>
<feature type="region of interest" description="Disordered" evidence="1">
    <location>
        <begin position="29"/>
        <end position="62"/>
    </location>
</feature>
<dbReference type="EMBL" id="SJJZ01000001">
    <property type="protein sequence ID" value="TCC11380.1"/>
    <property type="molecule type" value="Genomic_DNA"/>
</dbReference>
<accession>A0A4R0HN49</accession>
<name>A0A4R0HN49_9ACTN</name>